<organism evidence="1">
    <name type="scientific">Anguilla anguilla</name>
    <name type="common">European freshwater eel</name>
    <name type="synonym">Muraena anguilla</name>
    <dbReference type="NCBI Taxonomy" id="7936"/>
    <lineage>
        <taxon>Eukaryota</taxon>
        <taxon>Metazoa</taxon>
        <taxon>Chordata</taxon>
        <taxon>Craniata</taxon>
        <taxon>Vertebrata</taxon>
        <taxon>Euteleostomi</taxon>
        <taxon>Actinopterygii</taxon>
        <taxon>Neopterygii</taxon>
        <taxon>Teleostei</taxon>
        <taxon>Anguilliformes</taxon>
        <taxon>Anguillidae</taxon>
        <taxon>Anguilla</taxon>
    </lineage>
</organism>
<proteinExistence type="predicted"/>
<reference evidence="1" key="2">
    <citation type="journal article" date="2015" name="Fish Shellfish Immunol.">
        <title>Early steps in the European eel (Anguilla anguilla)-Vibrio vulnificus interaction in the gills: Role of the RtxA13 toxin.</title>
        <authorList>
            <person name="Callol A."/>
            <person name="Pajuelo D."/>
            <person name="Ebbesson L."/>
            <person name="Teles M."/>
            <person name="MacKenzie S."/>
            <person name="Amaro C."/>
        </authorList>
    </citation>
    <scope>NUCLEOTIDE SEQUENCE</scope>
</reference>
<accession>A0A0E9TTY3</accession>
<name>A0A0E9TTY3_ANGAN</name>
<protein>
    <submittedName>
        <fullName evidence="1">Uncharacterized protein</fullName>
    </submittedName>
</protein>
<sequence length="25" mass="2897">MGRFSELRCRAKLLSTQSKKEIDSL</sequence>
<reference evidence="1" key="1">
    <citation type="submission" date="2014-11" db="EMBL/GenBank/DDBJ databases">
        <authorList>
            <person name="Amaro Gonzalez C."/>
        </authorList>
    </citation>
    <scope>NUCLEOTIDE SEQUENCE</scope>
</reference>
<dbReference type="EMBL" id="GBXM01052227">
    <property type="protein sequence ID" value="JAH56350.1"/>
    <property type="molecule type" value="Transcribed_RNA"/>
</dbReference>
<evidence type="ECO:0000313" key="1">
    <source>
        <dbReference type="EMBL" id="JAH56350.1"/>
    </source>
</evidence>
<dbReference type="AlphaFoldDB" id="A0A0E9TTY3"/>